<organism evidence="2 3">
    <name type="scientific">Luteolibacter rhizosphaerae</name>
    <dbReference type="NCBI Taxonomy" id="2989719"/>
    <lineage>
        <taxon>Bacteria</taxon>
        <taxon>Pseudomonadati</taxon>
        <taxon>Verrucomicrobiota</taxon>
        <taxon>Verrucomicrobiia</taxon>
        <taxon>Verrucomicrobiales</taxon>
        <taxon>Verrucomicrobiaceae</taxon>
        <taxon>Luteolibacter</taxon>
    </lineage>
</organism>
<feature type="domain" description="Peptidase S12 Pab87-related C-terminal" evidence="1">
    <location>
        <begin position="52"/>
        <end position="125"/>
    </location>
</feature>
<dbReference type="Proteomes" id="UP001165653">
    <property type="component" value="Unassembled WGS sequence"/>
</dbReference>
<name>A0ABT3G155_9BACT</name>
<dbReference type="RefSeq" id="WP_264513071.1">
    <property type="nucleotide sequence ID" value="NZ_JAPDDR010000004.1"/>
</dbReference>
<keyword evidence="3" id="KW-1185">Reference proteome</keyword>
<comment type="caution">
    <text evidence="2">The sequence shown here is derived from an EMBL/GenBank/DDBJ whole genome shotgun (WGS) entry which is preliminary data.</text>
</comment>
<dbReference type="InterPro" id="IPR021860">
    <property type="entry name" value="Peptidase_S12_Pab87-rel_C"/>
</dbReference>
<dbReference type="EMBL" id="JAPDDR010000004">
    <property type="protein sequence ID" value="MCW1913568.1"/>
    <property type="molecule type" value="Genomic_DNA"/>
</dbReference>
<evidence type="ECO:0000313" key="2">
    <source>
        <dbReference type="EMBL" id="MCW1913568.1"/>
    </source>
</evidence>
<proteinExistence type="predicted"/>
<evidence type="ECO:0000313" key="3">
    <source>
        <dbReference type="Proteomes" id="UP001165653"/>
    </source>
</evidence>
<sequence length="136" mass="15068">MAKDRFRYLDVPAELQFARENEKVASVVLHQNGREIAAKRTDAPPPAILFPSEEELQAYTGEYSLGPLATFTITIKGGNLFAQLSGQPAVPVFATKPDHFEYDLVKAALEFERGDDGKVASLVLHQNGIKQRAKRK</sequence>
<dbReference type="Pfam" id="PF11954">
    <property type="entry name" value="DUF3471"/>
    <property type="match status" value="1"/>
</dbReference>
<reference evidence="2" key="1">
    <citation type="submission" date="2022-10" db="EMBL/GenBank/DDBJ databases">
        <title>Luteolibacter sp. GHJ8, whole genome shotgun sequencing project.</title>
        <authorList>
            <person name="Zhao G."/>
            <person name="Shen L."/>
        </authorList>
    </citation>
    <scope>NUCLEOTIDE SEQUENCE</scope>
    <source>
        <strain evidence="2">GHJ8</strain>
    </source>
</reference>
<protein>
    <submittedName>
        <fullName evidence="2">DUF3471 domain-containing protein</fullName>
    </submittedName>
</protein>
<gene>
    <name evidence="2" type="ORF">OJ996_08280</name>
</gene>
<accession>A0ABT3G155</accession>
<evidence type="ECO:0000259" key="1">
    <source>
        <dbReference type="Pfam" id="PF11954"/>
    </source>
</evidence>